<evidence type="ECO:0000256" key="4">
    <source>
        <dbReference type="ARBA" id="ARBA00022516"/>
    </source>
</evidence>
<evidence type="ECO:0000256" key="1">
    <source>
        <dbReference type="ARBA" id="ARBA00002056"/>
    </source>
</evidence>
<dbReference type="KEGG" id="ttf:THTE_0482"/>
<keyword evidence="5" id="KW-0441">Lipid A biosynthesis</keyword>
<keyword evidence="7 10" id="KW-0808">Transferase</keyword>
<dbReference type="EMBL" id="CP018477">
    <property type="protein sequence ID" value="ASV73084.1"/>
    <property type="molecule type" value="Genomic_DNA"/>
</dbReference>
<keyword evidence="8" id="KW-0443">Lipid metabolism</keyword>
<evidence type="ECO:0000256" key="5">
    <source>
        <dbReference type="ARBA" id="ARBA00022556"/>
    </source>
</evidence>
<evidence type="ECO:0000256" key="2">
    <source>
        <dbReference type="ARBA" id="ARBA00012687"/>
    </source>
</evidence>
<comment type="function">
    <text evidence="1">Condensation of UDP-2,3-diacylglucosamine and 2,3-diacylglucosamine-1-phosphate to form lipid A disaccharide, a precursor of lipid A, a phosphorylated glycolipid that anchors the lipopolysaccharide to the outer membrane of the cell.</text>
</comment>
<dbReference type="PANTHER" id="PTHR30372">
    <property type="entry name" value="LIPID-A-DISACCHARIDE SYNTHASE"/>
    <property type="match status" value="1"/>
</dbReference>
<dbReference type="AlphaFoldDB" id="A0A286RAU1"/>
<comment type="catalytic activity">
    <reaction evidence="9">
        <text>a lipid X + a UDP-2-N,3-O-bis[(3R)-3-hydroxyacyl]-alpha-D-glucosamine = a lipid A disaccharide + UDP + H(+)</text>
        <dbReference type="Rhea" id="RHEA:67828"/>
        <dbReference type="ChEBI" id="CHEBI:15378"/>
        <dbReference type="ChEBI" id="CHEBI:58223"/>
        <dbReference type="ChEBI" id="CHEBI:137748"/>
        <dbReference type="ChEBI" id="CHEBI:176338"/>
        <dbReference type="ChEBI" id="CHEBI:176343"/>
        <dbReference type="EC" id="2.4.1.182"/>
    </reaction>
</comment>
<dbReference type="Proteomes" id="UP000215086">
    <property type="component" value="Chromosome"/>
</dbReference>
<sequence length="390" mass="43722">MGFGGARMAQAGCHLLADLTSHAVMGFLRPIVQLHHFYRFYRQAIAEMEHHRPDAVVLIDYPGFNWHLARAAKSRGIPVFFYGPPQIWAWARWRVRKMRRWVDHALCWLPFEQHWLAARGCSATYVGHPFFDECATAVRDPGLVTQLTADPRPLLTILPGSRDQEVHANGRSMLKVAARLRQQIPNLRVAVAAFRPHQAELMKGWAHQLDAPALVLAGKTPELIHSATCCLAVSGSVSLELLYHEKPSVILYRISPLAARIERFVRRVKYITLVNLLYHGGAQAAEIAPEDATTPPPTDALFPEFLTARDVTAEICRRLAIWLTDAEERERVVAVLRELKRSLGWEGAVDRAADWLVRQLARPQCESPEICPHSSFALHKSAMAAGSRGG</sequence>
<dbReference type="PANTHER" id="PTHR30372:SF4">
    <property type="entry name" value="LIPID-A-DISACCHARIDE SYNTHASE, MITOCHONDRIAL-RELATED"/>
    <property type="match status" value="1"/>
</dbReference>
<evidence type="ECO:0000256" key="8">
    <source>
        <dbReference type="ARBA" id="ARBA00023098"/>
    </source>
</evidence>
<organism evidence="10 11">
    <name type="scientific">Thermogutta terrifontis</name>
    <dbReference type="NCBI Taxonomy" id="1331910"/>
    <lineage>
        <taxon>Bacteria</taxon>
        <taxon>Pseudomonadati</taxon>
        <taxon>Planctomycetota</taxon>
        <taxon>Planctomycetia</taxon>
        <taxon>Pirellulales</taxon>
        <taxon>Thermoguttaceae</taxon>
        <taxon>Thermogutta</taxon>
    </lineage>
</organism>
<keyword evidence="11" id="KW-1185">Reference proteome</keyword>
<reference evidence="10 11" key="1">
    <citation type="journal article" name="Front. Microbiol.">
        <title>Sugar Metabolism of the First Thermophilic Planctomycete Thermogutta terrifontis: Comparative Genomic and Transcriptomic Approaches.</title>
        <authorList>
            <person name="Elcheninov A.G."/>
            <person name="Menzel P."/>
            <person name="Gudbergsdottir S.R."/>
            <person name="Slesarev A.I."/>
            <person name="Kadnikov V.V."/>
            <person name="Krogh A."/>
            <person name="Bonch-Osmolovskaya E.A."/>
            <person name="Peng X."/>
            <person name="Kublanov I.V."/>
        </authorList>
    </citation>
    <scope>NUCLEOTIDE SEQUENCE [LARGE SCALE GENOMIC DNA]</scope>
    <source>
        <strain evidence="10 11">R1</strain>
    </source>
</reference>
<keyword evidence="6 10" id="KW-0328">Glycosyltransferase</keyword>
<evidence type="ECO:0000313" key="11">
    <source>
        <dbReference type="Proteomes" id="UP000215086"/>
    </source>
</evidence>
<protein>
    <recommendedName>
        <fullName evidence="3">Lipid-A-disaccharide synthase</fullName>
        <ecNumber evidence="2">2.4.1.182</ecNumber>
    </recommendedName>
</protein>
<dbReference type="GO" id="GO:0016020">
    <property type="term" value="C:membrane"/>
    <property type="evidence" value="ECO:0007669"/>
    <property type="project" value="GOC"/>
</dbReference>
<proteinExistence type="predicted"/>
<dbReference type="GO" id="GO:0005543">
    <property type="term" value="F:phospholipid binding"/>
    <property type="evidence" value="ECO:0007669"/>
    <property type="project" value="TreeGrafter"/>
</dbReference>
<keyword evidence="4" id="KW-0444">Lipid biosynthesis</keyword>
<evidence type="ECO:0000256" key="3">
    <source>
        <dbReference type="ARBA" id="ARBA00020902"/>
    </source>
</evidence>
<gene>
    <name evidence="10" type="ORF">THTE_0482</name>
</gene>
<dbReference type="InterPro" id="IPR003835">
    <property type="entry name" value="Glyco_trans_19"/>
</dbReference>
<dbReference type="GO" id="GO:0009245">
    <property type="term" value="P:lipid A biosynthetic process"/>
    <property type="evidence" value="ECO:0007669"/>
    <property type="project" value="UniProtKB-KW"/>
</dbReference>
<dbReference type="GO" id="GO:0008915">
    <property type="term" value="F:lipid-A-disaccharide synthase activity"/>
    <property type="evidence" value="ECO:0007669"/>
    <property type="project" value="UniProtKB-EC"/>
</dbReference>
<dbReference type="Pfam" id="PF02684">
    <property type="entry name" value="LpxB"/>
    <property type="match status" value="1"/>
</dbReference>
<evidence type="ECO:0000313" key="10">
    <source>
        <dbReference type="EMBL" id="ASV73084.1"/>
    </source>
</evidence>
<evidence type="ECO:0000256" key="9">
    <source>
        <dbReference type="ARBA" id="ARBA00048975"/>
    </source>
</evidence>
<evidence type="ECO:0000256" key="6">
    <source>
        <dbReference type="ARBA" id="ARBA00022676"/>
    </source>
</evidence>
<dbReference type="SUPFAM" id="SSF53756">
    <property type="entry name" value="UDP-Glycosyltransferase/glycogen phosphorylase"/>
    <property type="match status" value="1"/>
</dbReference>
<dbReference type="EC" id="2.4.1.182" evidence="2"/>
<name>A0A286RAU1_9BACT</name>
<accession>A0A286RAU1</accession>
<evidence type="ECO:0000256" key="7">
    <source>
        <dbReference type="ARBA" id="ARBA00022679"/>
    </source>
</evidence>